<comment type="caution">
    <text evidence="1">The sequence shown here is derived from an EMBL/GenBank/DDBJ whole genome shotgun (WGS) entry which is preliminary data.</text>
</comment>
<organism evidence="1 2">
    <name type="scientific">Carya illinoinensis</name>
    <name type="common">Pecan</name>
    <dbReference type="NCBI Taxonomy" id="32201"/>
    <lineage>
        <taxon>Eukaryota</taxon>
        <taxon>Viridiplantae</taxon>
        <taxon>Streptophyta</taxon>
        <taxon>Embryophyta</taxon>
        <taxon>Tracheophyta</taxon>
        <taxon>Spermatophyta</taxon>
        <taxon>Magnoliopsida</taxon>
        <taxon>eudicotyledons</taxon>
        <taxon>Gunneridae</taxon>
        <taxon>Pentapetalae</taxon>
        <taxon>rosids</taxon>
        <taxon>fabids</taxon>
        <taxon>Fagales</taxon>
        <taxon>Juglandaceae</taxon>
        <taxon>Carya</taxon>
    </lineage>
</organism>
<reference evidence="1" key="1">
    <citation type="submission" date="2020-12" db="EMBL/GenBank/DDBJ databases">
        <title>WGS assembly of Carya illinoinensis cv. Pawnee.</title>
        <authorList>
            <person name="Platts A."/>
            <person name="Shu S."/>
            <person name="Wright S."/>
            <person name="Barry K."/>
            <person name="Edger P."/>
            <person name="Pires J.C."/>
            <person name="Schmutz J."/>
        </authorList>
    </citation>
    <scope>NUCLEOTIDE SEQUENCE</scope>
    <source>
        <tissue evidence="1">Leaf</tissue>
    </source>
</reference>
<gene>
    <name evidence="1" type="ORF">CIPAW_03G176000</name>
</gene>
<evidence type="ECO:0000313" key="2">
    <source>
        <dbReference type="Proteomes" id="UP000811609"/>
    </source>
</evidence>
<sequence length="101" mass="11973">MWLKSNGFVDRVRQWWSSYEFQGSPSFILARKLKALKQDLKLWNEQVFGNVLSQQRSILEELHGLEGEEEARSLTEAEKIRKSQAVTYLERALLMEEISWR</sequence>
<keyword evidence="2" id="KW-1185">Reference proteome</keyword>
<protein>
    <submittedName>
        <fullName evidence="1">Uncharacterized protein</fullName>
    </submittedName>
</protein>
<accession>A0A8T1R509</accession>
<evidence type="ECO:0000313" key="1">
    <source>
        <dbReference type="EMBL" id="KAG6661473.1"/>
    </source>
</evidence>
<dbReference type="AlphaFoldDB" id="A0A8T1R509"/>
<dbReference type="Proteomes" id="UP000811609">
    <property type="component" value="Chromosome 3"/>
</dbReference>
<proteinExistence type="predicted"/>
<name>A0A8T1R509_CARIL</name>
<dbReference type="EMBL" id="CM031811">
    <property type="protein sequence ID" value="KAG6661473.1"/>
    <property type="molecule type" value="Genomic_DNA"/>
</dbReference>